<sequence>MSRLDHTGLAGIGEDGTVTSGTVEDGWQSYIRPYVQRELVDLGLIVIEDNTPIFQRNLRVFVEWESDKAFKMLQGMSEIWSSGIMHCYRITGPWVAFWMASNQTVTFHRFGVFDAATWDTLLAAWQAGALQRPWFNHATMPGPRG</sequence>
<name>A0A4P6DSG4_9BIFI</name>
<dbReference type="EMBL" id="CP035464">
    <property type="protein sequence ID" value="QAY32566.1"/>
    <property type="molecule type" value="Genomic_DNA"/>
</dbReference>
<dbReference type="RefSeq" id="WP_129237061.1">
    <property type="nucleotide sequence ID" value="NZ_CP035464.1"/>
</dbReference>
<organism evidence="1 2">
    <name type="scientific">Bifidobacterium pullorum subsp. gallinarum</name>
    <dbReference type="NCBI Taxonomy" id="78344"/>
    <lineage>
        <taxon>Bacteria</taxon>
        <taxon>Bacillati</taxon>
        <taxon>Actinomycetota</taxon>
        <taxon>Actinomycetes</taxon>
        <taxon>Bifidobacteriales</taxon>
        <taxon>Bifidobacteriaceae</taxon>
        <taxon>Bifidobacterium</taxon>
    </lineage>
</organism>
<gene>
    <name evidence="1" type="ORF">ESN35_03320</name>
</gene>
<evidence type="ECO:0000313" key="1">
    <source>
        <dbReference type="EMBL" id="QAY32566.1"/>
    </source>
</evidence>
<dbReference type="Proteomes" id="UP000293589">
    <property type="component" value="Chromosome"/>
</dbReference>
<protein>
    <submittedName>
        <fullName evidence="1">Uncharacterized protein</fullName>
    </submittedName>
</protein>
<dbReference type="AlphaFoldDB" id="A0A4P6DSG4"/>
<reference evidence="1 2" key="1">
    <citation type="submission" date="2019-01" db="EMBL/GenBank/DDBJ databases">
        <title>Complete genome sequence of Bifidobacterium gallinarum CACC 514.</title>
        <authorList>
            <person name="Jung M."/>
        </authorList>
    </citation>
    <scope>NUCLEOTIDE SEQUENCE [LARGE SCALE GENOMIC DNA]</scope>
    <source>
        <strain evidence="1 2">CACC 514</strain>
    </source>
</reference>
<dbReference type="KEGG" id="bgx:ESN35_03320"/>
<evidence type="ECO:0000313" key="2">
    <source>
        <dbReference type="Proteomes" id="UP000293589"/>
    </source>
</evidence>
<accession>A0A4P6DSG4</accession>
<proteinExistence type="predicted"/>